<evidence type="ECO:0000256" key="1">
    <source>
        <dbReference type="ARBA" id="ARBA00009865"/>
    </source>
</evidence>
<dbReference type="SUPFAM" id="SSF75005">
    <property type="entry name" value="Arabinanase/levansucrase/invertase"/>
    <property type="match status" value="1"/>
</dbReference>
<dbReference type="PANTHER" id="PTHR42812">
    <property type="entry name" value="BETA-XYLOSIDASE"/>
    <property type="match status" value="1"/>
</dbReference>
<evidence type="ECO:0000256" key="3">
    <source>
        <dbReference type="ARBA" id="ARBA00023295"/>
    </source>
</evidence>
<accession>A0ABR2XJA3</accession>
<dbReference type="EMBL" id="JARVKM010000047">
    <property type="protein sequence ID" value="KAK9773750.1"/>
    <property type="molecule type" value="Genomic_DNA"/>
</dbReference>
<evidence type="ECO:0000313" key="4">
    <source>
        <dbReference type="EMBL" id="KAK9773750.1"/>
    </source>
</evidence>
<comment type="similarity">
    <text evidence="1">Belongs to the glycosyl hydrolase 43 family.</text>
</comment>
<dbReference type="Pfam" id="PF04616">
    <property type="entry name" value="Glyco_hydro_43"/>
    <property type="match status" value="1"/>
</dbReference>
<name>A0ABR2XJA3_9PEZI</name>
<organism evidence="4 5">
    <name type="scientific">Seiridium cardinale</name>
    <dbReference type="NCBI Taxonomy" id="138064"/>
    <lineage>
        <taxon>Eukaryota</taxon>
        <taxon>Fungi</taxon>
        <taxon>Dikarya</taxon>
        <taxon>Ascomycota</taxon>
        <taxon>Pezizomycotina</taxon>
        <taxon>Sordariomycetes</taxon>
        <taxon>Xylariomycetidae</taxon>
        <taxon>Amphisphaeriales</taxon>
        <taxon>Sporocadaceae</taxon>
        <taxon>Seiridium</taxon>
    </lineage>
</organism>
<dbReference type="Gene3D" id="2.115.10.20">
    <property type="entry name" value="Glycosyl hydrolase domain, family 43"/>
    <property type="match status" value="1"/>
</dbReference>
<proteinExistence type="inferred from homology"/>
<dbReference type="InterPro" id="IPR051795">
    <property type="entry name" value="Glycosyl_Hydrlase_43"/>
</dbReference>
<evidence type="ECO:0000256" key="2">
    <source>
        <dbReference type="ARBA" id="ARBA00022801"/>
    </source>
</evidence>
<reference evidence="4 5" key="1">
    <citation type="submission" date="2024-02" db="EMBL/GenBank/DDBJ databases">
        <title>First draft genome assembly of two strains of Seiridium cardinale.</title>
        <authorList>
            <person name="Emiliani G."/>
            <person name="Scali E."/>
        </authorList>
    </citation>
    <scope>NUCLEOTIDE SEQUENCE [LARGE SCALE GENOMIC DNA]</scope>
    <source>
        <strain evidence="4 5">BM-138-000479</strain>
    </source>
</reference>
<evidence type="ECO:0000313" key="5">
    <source>
        <dbReference type="Proteomes" id="UP001465668"/>
    </source>
</evidence>
<dbReference type="InterPro" id="IPR006710">
    <property type="entry name" value="Glyco_hydro_43"/>
</dbReference>
<dbReference type="Proteomes" id="UP001465668">
    <property type="component" value="Unassembled WGS sequence"/>
</dbReference>
<dbReference type="GO" id="GO:0016787">
    <property type="term" value="F:hydrolase activity"/>
    <property type="evidence" value="ECO:0007669"/>
    <property type="project" value="UniProtKB-KW"/>
</dbReference>
<comment type="caution">
    <text evidence="4">The sequence shown here is derived from an EMBL/GenBank/DDBJ whole genome shotgun (WGS) entry which is preliminary data.</text>
</comment>
<keyword evidence="5" id="KW-1185">Reference proteome</keyword>
<sequence length="137" mass="15203">MSYTNPTLPGWNSDPRRIFVKELDTFICTTSSFLAFPGIPLISEIDPKIGAGTEPFKVLNDTGDRNPEGPHLYKKDGCYYFLIVKGSTETNHSAIIARATDIHGPYEGYPDYPLLTAKDTAEYFQTVGHAESGNFIH</sequence>
<keyword evidence="2 4" id="KW-0378">Hydrolase</keyword>
<dbReference type="PANTHER" id="PTHR42812:SF17">
    <property type="entry name" value="BETA-XYLOSIDASE C-TERMINAL CONCANAVALIN A-LIKE DOMAIN-CONTAINING PROTEIN-RELATED"/>
    <property type="match status" value="1"/>
</dbReference>
<gene>
    <name evidence="4" type="ORF">SCAR479_09391</name>
</gene>
<dbReference type="InterPro" id="IPR023296">
    <property type="entry name" value="Glyco_hydro_beta-prop_sf"/>
</dbReference>
<protein>
    <submittedName>
        <fullName evidence="4">Glycoside hydrolase family 43 protein</fullName>
    </submittedName>
</protein>
<keyword evidence="3" id="KW-0326">Glycosidase</keyword>